<feature type="binding site" evidence="9">
    <location>
        <position position="207"/>
    </location>
    <ligand>
        <name>Zn(2+)</name>
        <dbReference type="ChEBI" id="CHEBI:29105"/>
        <note>catalytic</note>
    </ligand>
</feature>
<dbReference type="InterPro" id="IPR001506">
    <property type="entry name" value="Peptidase_M12A"/>
</dbReference>
<evidence type="ECO:0000256" key="10">
    <source>
        <dbReference type="RuleBase" id="RU361183"/>
    </source>
</evidence>
<feature type="binding site" evidence="9">
    <location>
        <position position="197"/>
    </location>
    <ligand>
        <name>Zn(2+)</name>
        <dbReference type="ChEBI" id="CHEBI:29105"/>
        <note>catalytic</note>
    </ligand>
</feature>
<dbReference type="AlphaFoldDB" id="A0A915Q3Q8"/>
<keyword evidence="7" id="KW-1015">Disulfide bond</keyword>
<dbReference type="PANTHER" id="PTHR10127">
    <property type="entry name" value="DISCOIDIN, CUB, EGF, LAMININ , AND ZINC METALLOPROTEASE DOMAIN CONTAINING"/>
    <property type="match status" value="1"/>
</dbReference>
<dbReference type="InterPro" id="IPR034035">
    <property type="entry name" value="Astacin-like_dom"/>
</dbReference>
<dbReference type="GO" id="GO:0006508">
    <property type="term" value="P:proteolysis"/>
    <property type="evidence" value="ECO:0007669"/>
    <property type="project" value="UniProtKB-KW"/>
</dbReference>
<evidence type="ECO:0000256" key="1">
    <source>
        <dbReference type="ARBA" id="ARBA00022536"/>
    </source>
</evidence>
<organism evidence="12 13">
    <name type="scientific">Setaria digitata</name>
    <dbReference type="NCBI Taxonomy" id="48799"/>
    <lineage>
        <taxon>Eukaryota</taxon>
        <taxon>Metazoa</taxon>
        <taxon>Ecdysozoa</taxon>
        <taxon>Nematoda</taxon>
        <taxon>Chromadorea</taxon>
        <taxon>Rhabditida</taxon>
        <taxon>Spirurina</taxon>
        <taxon>Spiruromorpha</taxon>
        <taxon>Filarioidea</taxon>
        <taxon>Setariidae</taxon>
        <taxon>Setaria</taxon>
    </lineage>
</organism>
<keyword evidence="2 9" id="KW-0645">Protease</keyword>
<dbReference type="Gene3D" id="3.40.390.10">
    <property type="entry name" value="Collagenase (Catalytic Domain)"/>
    <property type="match status" value="1"/>
</dbReference>
<evidence type="ECO:0000256" key="8">
    <source>
        <dbReference type="ARBA" id="ARBA00023180"/>
    </source>
</evidence>
<comment type="caution">
    <text evidence="9">Lacks conserved residue(s) required for the propagation of feature annotation.</text>
</comment>
<dbReference type="PROSITE" id="PS51864">
    <property type="entry name" value="ASTACIN"/>
    <property type="match status" value="1"/>
</dbReference>
<dbReference type="SMART" id="SM00235">
    <property type="entry name" value="ZnMc"/>
    <property type="match status" value="1"/>
</dbReference>
<keyword evidence="12" id="KW-1185">Reference proteome</keyword>
<sequence>MTFATKLMVDSLIKELVKLLDEISHYSDVHRQKNQDYQSVQKLLNVFFNSISSGQSDVSRTQRLLPVNDGTETGRNRPIARNLFESDIVLTVDQLKRIVMAEKQQHMGNHRRSRRKVITGSIYRWPRNRNIPYEFVSSDALNFWQRETCVRWEENGSGYDRVIFFRGSGCYSNVGRTGGRQEISIGYGCDNVGIVSHEIGHSLGFWHEQSRPDRDQYIKLQNKYIIRGTQGNFIKRSYLETESMGVPFDLGSVMHYGPNAFSTDWNHRTIETVDKRYSHTIGQRHGPSFIDIKQINRLYCHHKCATSLLACQNGGYPDPNNCQLCKCPTGLGGVTCADVQPSSCGGELIATSVWQRLAYRGSHKCYWRIRVIFLNLQQIMREYVLKLNRLLFGVTLPVSCGSEPVNVLSDQAEVLVIFDAAELGQDGSFSLRYIIDSGRPLPKAPLPIWIPGSEDRLFRGHEIDKNGLVEKFILNAIPKIRDPQQPAVSIASIVTEFTLEKILG</sequence>
<dbReference type="FunFam" id="3.40.390.10:FF:000028">
    <property type="entry name" value="Zinc metalloproteinase"/>
    <property type="match status" value="1"/>
</dbReference>
<dbReference type="SUPFAM" id="SSF55486">
    <property type="entry name" value="Metalloproteases ('zincins'), catalytic domain"/>
    <property type="match status" value="1"/>
</dbReference>
<evidence type="ECO:0000313" key="12">
    <source>
        <dbReference type="Proteomes" id="UP000887581"/>
    </source>
</evidence>
<dbReference type="PANTHER" id="PTHR10127:SF898">
    <property type="entry name" value="ZINC METALLOPROTEINASE NAS-30"/>
    <property type="match status" value="1"/>
</dbReference>
<proteinExistence type="predicted"/>
<keyword evidence="3 9" id="KW-0479">Metal-binding</keyword>
<evidence type="ECO:0000256" key="7">
    <source>
        <dbReference type="ARBA" id="ARBA00023157"/>
    </source>
</evidence>
<evidence type="ECO:0000259" key="11">
    <source>
        <dbReference type="PROSITE" id="PS51864"/>
    </source>
</evidence>
<dbReference type="Pfam" id="PF01400">
    <property type="entry name" value="Astacin"/>
    <property type="match status" value="1"/>
</dbReference>
<keyword evidence="1" id="KW-0245">EGF-like domain</keyword>
<evidence type="ECO:0000256" key="5">
    <source>
        <dbReference type="ARBA" id="ARBA00022833"/>
    </source>
</evidence>
<evidence type="ECO:0000256" key="3">
    <source>
        <dbReference type="ARBA" id="ARBA00022723"/>
    </source>
</evidence>
<dbReference type="InterPro" id="IPR024079">
    <property type="entry name" value="MetalloPept_cat_dom_sf"/>
</dbReference>
<accession>A0A915Q3Q8</accession>
<evidence type="ECO:0000313" key="13">
    <source>
        <dbReference type="WBParaSite" id="sdigi.contig535.g8875.t1"/>
    </source>
</evidence>
<dbReference type="InterPro" id="IPR035914">
    <property type="entry name" value="Sperma_CUB_dom_sf"/>
</dbReference>
<evidence type="ECO:0000256" key="6">
    <source>
        <dbReference type="ARBA" id="ARBA00023049"/>
    </source>
</evidence>
<keyword evidence="5 9" id="KW-0862">Zinc</keyword>
<dbReference type="GO" id="GO:0004222">
    <property type="term" value="F:metalloendopeptidase activity"/>
    <property type="evidence" value="ECO:0007669"/>
    <property type="project" value="UniProtKB-UniRule"/>
</dbReference>
<dbReference type="SUPFAM" id="SSF49854">
    <property type="entry name" value="Spermadhesin, CUB domain"/>
    <property type="match status" value="1"/>
</dbReference>
<protein>
    <recommendedName>
        <fullName evidence="10">Metalloendopeptidase</fullName>
        <ecNumber evidence="10">3.4.24.-</ecNumber>
    </recommendedName>
</protein>
<dbReference type="EC" id="3.4.24.-" evidence="10"/>
<name>A0A915Q3Q8_9BILA</name>
<reference evidence="13" key="1">
    <citation type="submission" date="2022-11" db="UniProtKB">
        <authorList>
            <consortium name="WormBaseParasite"/>
        </authorList>
    </citation>
    <scope>IDENTIFICATION</scope>
</reference>
<dbReference type="Proteomes" id="UP000887581">
    <property type="component" value="Unplaced"/>
</dbReference>
<dbReference type="PRINTS" id="PR00480">
    <property type="entry name" value="ASTACIN"/>
</dbReference>
<keyword evidence="6 9" id="KW-0482">Metalloprotease</keyword>
<comment type="cofactor">
    <cofactor evidence="9 10">
        <name>Zn(2+)</name>
        <dbReference type="ChEBI" id="CHEBI:29105"/>
    </cofactor>
    <text evidence="9 10">Binds 1 zinc ion per subunit.</text>
</comment>
<feature type="domain" description="Peptidase M12A" evidence="11">
    <location>
        <begin position="116"/>
        <end position="301"/>
    </location>
</feature>
<keyword evidence="8" id="KW-0325">Glycoprotein</keyword>
<dbReference type="WBParaSite" id="sdigi.contig535.g8875.t1">
    <property type="protein sequence ID" value="sdigi.contig535.g8875.t1"/>
    <property type="gene ID" value="sdigi.contig535.g8875"/>
</dbReference>
<dbReference type="GO" id="GO:0018996">
    <property type="term" value="P:molting cycle, collagen and cuticulin-based cuticle"/>
    <property type="evidence" value="ECO:0007669"/>
    <property type="project" value="UniProtKB-ARBA"/>
</dbReference>
<evidence type="ECO:0000256" key="2">
    <source>
        <dbReference type="ARBA" id="ARBA00022670"/>
    </source>
</evidence>
<dbReference type="GO" id="GO:0008270">
    <property type="term" value="F:zinc ion binding"/>
    <property type="evidence" value="ECO:0007669"/>
    <property type="project" value="UniProtKB-UniRule"/>
</dbReference>
<dbReference type="InterPro" id="IPR006026">
    <property type="entry name" value="Peptidase_Metallo"/>
</dbReference>
<keyword evidence="4 9" id="KW-0378">Hydrolase</keyword>
<feature type="active site" evidence="9">
    <location>
        <position position="198"/>
    </location>
</feature>
<feature type="binding site" evidence="9">
    <location>
        <position position="201"/>
    </location>
    <ligand>
        <name>Zn(2+)</name>
        <dbReference type="ChEBI" id="CHEBI:29105"/>
        <note>catalytic</note>
    </ligand>
</feature>
<evidence type="ECO:0000256" key="4">
    <source>
        <dbReference type="ARBA" id="ARBA00022801"/>
    </source>
</evidence>
<dbReference type="CDD" id="cd04280">
    <property type="entry name" value="ZnMc_astacin_like"/>
    <property type="match status" value="1"/>
</dbReference>
<evidence type="ECO:0000256" key="9">
    <source>
        <dbReference type="PROSITE-ProRule" id="PRU01211"/>
    </source>
</evidence>